<name>F9EQ97_9FUSO</name>
<comment type="caution">
    <text evidence="1">The sequence shown here is derived from an EMBL/GenBank/DDBJ whole genome shotgun (WGS) entry which is preliminary data.</text>
</comment>
<dbReference type="HOGENOM" id="CLU_2355665_0_0_0"/>
<reference evidence="1 2" key="1">
    <citation type="submission" date="2011-05" db="EMBL/GenBank/DDBJ databases">
        <authorList>
            <person name="Muzny D."/>
            <person name="Qin X."/>
            <person name="Deng J."/>
            <person name="Jiang H."/>
            <person name="Liu Y."/>
            <person name="Qu J."/>
            <person name="Song X.-Z."/>
            <person name="Zhang L."/>
            <person name="Thornton R."/>
            <person name="Coyle M."/>
            <person name="Francisco L."/>
            <person name="Jackson L."/>
            <person name="Javaid M."/>
            <person name="Korchina V."/>
            <person name="Kovar C."/>
            <person name="Mata R."/>
            <person name="Mathew T."/>
            <person name="Ngo R."/>
            <person name="Nguyen L."/>
            <person name="Nguyen N."/>
            <person name="Okwuonu G."/>
            <person name="Ongeri F."/>
            <person name="Pham C."/>
            <person name="Simmons D."/>
            <person name="Wilczek-Boney K."/>
            <person name="Hale W."/>
            <person name="Jakkamsetti A."/>
            <person name="Pham P."/>
            <person name="Ruth R."/>
            <person name="San Lucas F."/>
            <person name="Warren J."/>
            <person name="Zhang J."/>
            <person name="Zhao Z."/>
            <person name="Zhou C."/>
            <person name="Zhu D."/>
            <person name="Lee S."/>
            <person name="Bess C."/>
            <person name="Blankenburg K."/>
            <person name="Forbes L."/>
            <person name="Fu Q."/>
            <person name="Gubbala S."/>
            <person name="Hirani K."/>
            <person name="Jayaseelan J.C."/>
            <person name="Lara F."/>
            <person name="Munidasa M."/>
            <person name="Palculict T."/>
            <person name="Patil S."/>
            <person name="Pu L.-L."/>
            <person name="Saada N."/>
            <person name="Tang L."/>
            <person name="Weissenberger G."/>
            <person name="Zhu Y."/>
            <person name="Hemphill L."/>
            <person name="Shang Y."/>
            <person name="Youmans B."/>
            <person name="Ayvaz T."/>
            <person name="Ross M."/>
            <person name="Santibanez J."/>
            <person name="Aqrawi P."/>
            <person name="Gross S."/>
            <person name="Joshi V."/>
            <person name="Fowler G."/>
            <person name="Nazareth L."/>
            <person name="Reid J."/>
            <person name="Worley K."/>
            <person name="Petrosino J."/>
            <person name="Highlander S."/>
            <person name="Gibbs R."/>
        </authorList>
    </citation>
    <scope>NUCLEOTIDE SEQUENCE [LARGE SCALE GENOMIC DNA]</scope>
    <source>
        <strain evidence="1 2">ATCC 51191</strain>
    </source>
</reference>
<dbReference type="EMBL" id="AFQD01000382">
    <property type="protein sequence ID" value="EGQ78870.1"/>
    <property type="molecule type" value="Genomic_DNA"/>
</dbReference>
<keyword evidence="2" id="KW-1185">Reference proteome</keyword>
<dbReference type="Proteomes" id="UP000005392">
    <property type="component" value="Unassembled WGS sequence"/>
</dbReference>
<accession>F9EQ97</accession>
<evidence type="ECO:0000313" key="2">
    <source>
        <dbReference type="Proteomes" id="UP000005392"/>
    </source>
</evidence>
<organism evidence="1 2">
    <name type="scientific">Fusobacterium animalis ATCC 51191</name>
    <dbReference type="NCBI Taxonomy" id="997347"/>
    <lineage>
        <taxon>Bacteria</taxon>
        <taxon>Fusobacteriati</taxon>
        <taxon>Fusobacteriota</taxon>
        <taxon>Fusobacteriia</taxon>
        <taxon>Fusobacteriales</taxon>
        <taxon>Fusobacteriaceae</taxon>
        <taxon>Fusobacterium</taxon>
    </lineage>
</organism>
<evidence type="ECO:0008006" key="3">
    <source>
        <dbReference type="Google" id="ProtNLM"/>
    </source>
</evidence>
<protein>
    <recommendedName>
        <fullName evidence="3">Glycosyltransferase</fullName>
    </recommendedName>
</protein>
<sequence length="100" mass="12013">MSVFSTLLFQTFLSDIGAIPVLFHRDLMNKLDKIPHDFSIETYVYYIAKKENYKIIRLPIYMNEREKGESSWNRGIFSKIKQSWRIIKALIKIRLKKEEK</sequence>
<gene>
    <name evidence="1" type="ORF">HMPREF9094_2102</name>
</gene>
<dbReference type="AlphaFoldDB" id="F9EQ97"/>
<proteinExistence type="predicted"/>
<dbReference type="PATRIC" id="fig|997347.4.peg.1939"/>
<evidence type="ECO:0000313" key="1">
    <source>
        <dbReference type="EMBL" id="EGQ78870.1"/>
    </source>
</evidence>